<dbReference type="AlphaFoldDB" id="A0A7W0CBB8"/>
<dbReference type="EMBL" id="JACDUS010000010">
    <property type="protein sequence ID" value="MBA2882580.1"/>
    <property type="molecule type" value="Genomic_DNA"/>
</dbReference>
<keyword evidence="3" id="KW-1185">Reference proteome</keyword>
<feature type="compositionally biased region" description="Basic and acidic residues" evidence="1">
    <location>
        <begin position="109"/>
        <end position="125"/>
    </location>
</feature>
<organism evidence="2 3">
    <name type="scientific">Desulfosalsimonas propionicica</name>
    <dbReference type="NCBI Taxonomy" id="332175"/>
    <lineage>
        <taxon>Bacteria</taxon>
        <taxon>Pseudomonadati</taxon>
        <taxon>Thermodesulfobacteriota</taxon>
        <taxon>Desulfobacteria</taxon>
        <taxon>Desulfobacterales</taxon>
        <taxon>Desulfosalsimonadaceae</taxon>
        <taxon>Desulfosalsimonas</taxon>
    </lineage>
</organism>
<dbReference type="Proteomes" id="UP000525298">
    <property type="component" value="Unassembled WGS sequence"/>
</dbReference>
<feature type="region of interest" description="Disordered" evidence="1">
    <location>
        <begin position="104"/>
        <end position="125"/>
    </location>
</feature>
<sequence length="125" mass="14709">MSRQASFTKHERKVLPDFRKKINNAESTEDVKKFFIYTVGSLFSDIFAENVAVEQGDIRLMPDMNPPYQLSDRLMGMPQFVQMWQDSDLAHVLGRLAEAAANRYRRLDKHPEKTDSKIQRRYENR</sequence>
<evidence type="ECO:0000313" key="2">
    <source>
        <dbReference type="EMBL" id="MBA2882580.1"/>
    </source>
</evidence>
<reference evidence="2 3" key="1">
    <citation type="submission" date="2020-07" db="EMBL/GenBank/DDBJ databases">
        <title>Genomic Encyclopedia of Type Strains, Phase IV (KMG-IV): sequencing the most valuable type-strain genomes for metagenomic binning, comparative biology and taxonomic classification.</title>
        <authorList>
            <person name="Goeker M."/>
        </authorList>
    </citation>
    <scope>NUCLEOTIDE SEQUENCE [LARGE SCALE GENOMIC DNA]</scope>
    <source>
        <strain evidence="2 3">DSM 17721</strain>
    </source>
</reference>
<protein>
    <submittedName>
        <fullName evidence="2">Uncharacterized protein</fullName>
    </submittedName>
</protein>
<comment type="caution">
    <text evidence="2">The sequence shown here is derived from an EMBL/GenBank/DDBJ whole genome shotgun (WGS) entry which is preliminary data.</text>
</comment>
<proteinExistence type="predicted"/>
<name>A0A7W0CBB8_9BACT</name>
<evidence type="ECO:0000256" key="1">
    <source>
        <dbReference type="SAM" id="MobiDB-lite"/>
    </source>
</evidence>
<accession>A0A7W0CBB8</accession>
<dbReference type="RefSeq" id="WP_181552208.1">
    <property type="nucleotide sequence ID" value="NZ_JACDUS010000010.1"/>
</dbReference>
<gene>
    <name evidence="2" type="ORF">HNR65_002932</name>
</gene>
<evidence type="ECO:0000313" key="3">
    <source>
        <dbReference type="Proteomes" id="UP000525298"/>
    </source>
</evidence>